<reference evidence="5 6" key="2">
    <citation type="journal article" date="2010" name="Stand. Genomic Sci.">
        <title>Complete genome sequence of Desulfohalobium retbaense type strain (HR(100)).</title>
        <authorList>
            <person name="Spring S."/>
            <person name="Nolan M."/>
            <person name="Lapidus A."/>
            <person name="Glavina Del Rio T."/>
            <person name="Copeland A."/>
            <person name="Tice H."/>
            <person name="Cheng J.F."/>
            <person name="Lucas S."/>
            <person name="Land M."/>
            <person name="Chen F."/>
            <person name="Bruce D."/>
            <person name="Goodwin L."/>
            <person name="Pitluck S."/>
            <person name="Ivanova N."/>
            <person name="Mavromatis K."/>
            <person name="Mikhailova N."/>
            <person name="Pati A."/>
            <person name="Chen A."/>
            <person name="Palaniappan K."/>
            <person name="Hauser L."/>
            <person name="Chang Y.J."/>
            <person name="Jeffries C.D."/>
            <person name="Munk C."/>
            <person name="Kiss H."/>
            <person name="Chain P."/>
            <person name="Han C."/>
            <person name="Brettin T."/>
            <person name="Detter J.C."/>
            <person name="Schuler E."/>
            <person name="Goker M."/>
            <person name="Rohde M."/>
            <person name="Bristow J."/>
            <person name="Eisen J.A."/>
            <person name="Markowitz V."/>
            <person name="Hugenholtz P."/>
            <person name="Kyrpides N.C."/>
            <person name="Klenk H.P."/>
        </authorList>
    </citation>
    <scope>NUCLEOTIDE SEQUENCE [LARGE SCALE GENOMIC DNA]</scope>
    <source>
        <strain evidence="6">ATCC 49802 / DSM 20745 / S 6022</strain>
    </source>
</reference>
<dbReference type="eggNOG" id="COG0174">
    <property type="taxonomic scope" value="Bacteria"/>
</dbReference>
<dbReference type="InterPro" id="IPR014746">
    <property type="entry name" value="Gln_synth/guanido_kin_cat_dom"/>
</dbReference>
<dbReference type="PANTHER" id="PTHR43785">
    <property type="entry name" value="GAMMA-GLUTAMYLPUTRESCINE SYNTHETASE"/>
    <property type="match status" value="1"/>
</dbReference>
<dbReference type="HOGENOM" id="CLU_017290_6_0_0"/>
<dbReference type="RefSeq" id="WP_012873316.1">
    <property type="nucleotide sequence ID" value="NC_013524.1"/>
</dbReference>
<accession>D1C8Y7</accession>
<dbReference type="Gene3D" id="3.30.590.10">
    <property type="entry name" value="Glutamine synthetase/guanido kinase, catalytic domain"/>
    <property type="match status" value="1"/>
</dbReference>
<dbReference type="SMART" id="SM01230">
    <property type="entry name" value="Gln-synt_C"/>
    <property type="match status" value="1"/>
</dbReference>
<dbReference type="InParanoid" id="D1C8Y7"/>
<dbReference type="KEGG" id="sti:Sthe_2871"/>
<comment type="similarity">
    <text evidence="2 3">Belongs to the glutamine synthetase family.</text>
</comment>
<dbReference type="Pfam" id="PF00120">
    <property type="entry name" value="Gln-synt_C"/>
    <property type="match status" value="1"/>
</dbReference>
<keyword evidence="1 5" id="KW-0436">Ligase</keyword>
<dbReference type="InterPro" id="IPR036651">
    <property type="entry name" value="Gln_synt_N_sf"/>
</dbReference>
<dbReference type="GO" id="GO:0004356">
    <property type="term" value="F:glutamine synthetase activity"/>
    <property type="evidence" value="ECO:0007669"/>
    <property type="project" value="UniProtKB-EC"/>
</dbReference>
<dbReference type="SUPFAM" id="SSF55931">
    <property type="entry name" value="Glutamine synthetase/guanido kinase"/>
    <property type="match status" value="1"/>
</dbReference>
<dbReference type="STRING" id="479434.Sthe_2871"/>
<gene>
    <name evidence="5" type="ordered locus">Sthe_2871</name>
</gene>
<reference evidence="6" key="1">
    <citation type="submission" date="2009-11" db="EMBL/GenBank/DDBJ databases">
        <title>The complete chromosome 2 of Sphaerobacter thermophilus DSM 20745.</title>
        <authorList>
            <person name="Lucas S."/>
            <person name="Copeland A."/>
            <person name="Lapidus A."/>
            <person name="Glavina del Rio T."/>
            <person name="Dalin E."/>
            <person name="Tice H."/>
            <person name="Bruce D."/>
            <person name="Goodwin L."/>
            <person name="Pitluck S."/>
            <person name="Kyrpides N."/>
            <person name="Mavromatis K."/>
            <person name="Ivanova N."/>
            <person name="Mikhailova N."/>
            <person name="LaButti K.M."/>
            <person name="Clum A."/>
            <person name="Sun H.I."/>
            <person name="Brettin T."/>
            <person name="Detter J.C."/>
            <person name="Han C."/>
            <person name="Larimer F."/>
            <person name="Land M."/>
            <person name="Hauser L."/>
            <person name="Markowitz V."/>
            <person name="Cheng J.F."/>
            <person name="Hugenholtz P."/>
            <person name="Woyke T."/>
            <person name="Wu D."/>
            <person name="Steenblock K."/>
            <person name="Schneider S."/>
            <person name="Pukall R."/>
            <person name="Goeker M."/>
            <person name="Klenk H.P."/>
            <person name="Eisen J.A."/>
        </authorList>
    </citation>
    <scope>NUCLEOTIDE SEQUENCE [LARGE SCALE GENOMIC DNA]</scope>
    <source>
        <strain evidence="6">ATCC 49802 / DSM 20745 / S 6022</strain>
    </source>
</reference>
<protein>
    <submittedName>
        <fullName evidence="5">Glutamate--ammonia ligase</fullName>
        <ecNumber evidence="5">6.3.1.2</ecNumber>
    </submittedName>
</protein>
<dbReference type="PANTHER" id="PTHR43785:SF12">
    <property type="entry name" value="TYPE-1 GLUTAMINE SYNTHETASE 2"/>
    <property type="match status" value="1"/>
</dbReference>
<organism evidence="5 6">
    <name type="scientific">Sphaerobacter thermophilus (strain ATCC 49802 / DSM 20745 / KCCM 41009 / NCIMB 13125 / S 6022)</name>
    <dbReference type="NCBI Taxonomy" id="479434"/>
    <lineage>
        <taxon>Bacteria</taxon>
        <taxon>Pseudomonadati</taxon>
        <taxon>Thermomicrobiota</taxon>
        <taxon>Thermomicrobia</taxon>
        <taxon>Sphaerobacterales</taxon>
        <taxon>Sphaerobacterineae</taxon>
        <taxon>Sphaerobacteraceae</taxon>
        <taxon>Sphaerobacter</taxon>
    </lineage>
</organism>
<proteinExistence type="inferred from homology"/>
<feature type="domain" description="GS catalytic" evidence="4">
    <location>
        <begin position="118"/>
        <end position="452"/>
    </location>
</feature>
<evidence type="ECO:0000256" key="1">
    <source>
        <dbReference type="ARBA" id="ARBA00022598"/>
    </source>
</evidence>
<dbReference type="Proteomes" id="UP000002027">
    <property type="component" value="Chromosome 2"/>
</dbReference>
<evidence type="ECO:0000313" key="6">
    <source>
        <dbReference type="Proteomes" id="UP000002027"/>
    </source>
</evidence>
<dbReference type="AlphaFoldDB" id="D1C8Y7"/>
<dbReference type="EMBL" id="CP001824">
    <property type="protein sequence ID" value="ACZ40280.1"/>
    <property type="molecule type" value="Genomic_DNA"/>
</dbReference>
<sequence>MSTEATTDVPAMLERLQQDGIEHLWVVYHDYSGRGMAKTVPRASFETALTEGVVFALANLNMDIGDHQPPRATLLANTGDFLAVPDPRSYAVVPVAPKTARMYAWMRATDGSVWEGCPRTRLDKAVAELAQAGFSVQCAFEPEFYLLNKGPDGEYHPVNPTRMMTRDGLAAEINLVQRIMHDLELMGLRIPQFGKEYGPGQYEVSTYHGPPIKAVDDYLTLKDVIRDAARSNGYVASFMPKIYSDWAGSSLHVHLSLWDAAGETDLTPSSADNTSLSDLGRRFMGGLLRHAPALTGLGSPTVNSYKRLQPGSWAPANPYWGYGNRSAVIRIPGVGTRRHIEYRSGDNSCQPYLFLAGLLAAGLDGIRNQIDPGEPFDGDVGHLTLQQIERLNLGFLPRSLEEGLAALEADEVVAGAVGEEALRHFLLVKRHELAQYDVHVHPWERDTYLEVV</sequence>
<dbReference type="InterPro" id="IPR008146">
    <property type="entry name" value="Gln_synth_cat_dom"/>
</dbReference>
<evidence type="ECO:0000256" key="3">
    <source>
        <dbReference type="RuleBase" id="RU000384"/>
    </source>
</evidence>
<dbReference type="OrthoDB" id="9807095at2"/>
<dbReference type="SUPFAM" id="SSF54368">
    <property type="entry name" value="Glutamine synthetase, N-terminal domain"/>
    <property type="match status" value="1"/>
</dbReference>
<keyword evidence="6" id="KW-1185">Reference proteome</keyword>
<dbReference type="EC" id="6.3.1.2" evidence="5"/>
<evidence type="ECO:0000313" key="5">
    <source>
        <dbReference type="EMBL" id="ACZ40280.1"/>
    </source>
</evidence>
<name>D1C8Y7_SPHTD</name>
<dbReference type="PROSITE" id="PS51987">
    <property type="entry name" value="GS_CATALYTIC"/>
    <property type="match status" value="1"/>
</dbReference>
<evidence type="ECO:0000256" key="2">
    <source>
        <dbReference type="PROSITE-ProRule" id="PRU01331"/>
    </source>
</evidence>
<evidence type="ECO:0000259" key="4">
    <source>
        <dbReference type="PROSITE" id="PS51987"/>
    </source>
</evidence>
<dbReference type="Gene3D" id="3.10.20.70">
    <property type="entry name" value="Glutamine synthetase, N-terminal domain"/>
    <property type="match status" value="1"/>
</dbReference>
<dbReference type="GO" id="GO:0006542">
    <property type="term" value="P:glutamine biosynthetic process"/>
    <property type="evidence" value="ECO:0007669"/>
    <property type="project" value="InterPro"/>
</dbReference>